<evidence type="ECO:0000256" key="2">
    <source>
        <dbReference type="SAM" id="Coils"/>
    </source>
</evidence>
<dbReference type="EMBL" id="JBIACJ010000006">
    <property type="protein sequence ID" value="MFE8697191.1"/>
    <property type="molecule type" value="Genomic_DNA"/>
</dbReference>
<comment type="caution">
    <text evidence="3">The sequence shown here is derived from an EMBL/GenBank/DDBJ whole genome shotgun (WGS) entry which is preliminary data.</text>
</comment>
<gene>
    <name evidence="3" type="ORF">ACFYKT_12675</name>
</gene>
<dbReference type="InterPro" id="IPR019734">
    <property type="entry name" value="TPR_rpt"/>
</dbReference>
<reference evidence="3 4" key="1">
    <citation type="submission" date="2024-08" db="EMBL/GenBank/DDBJ databases">
        <title>Two novel Cytobacillus novel species.</title>
        <authorList>
            <person name="Liu G."/>
        </authorList>
    </citation>
    <scope>NUCLEOTIDE SEQUENCE [LARGE SCALE GENOMIC DNA]</scope>
    <source>
        <strain evidence="3 4">FJAT-53684</strain>
    </source>
</reference>
<keyword evidence="2" id="KW-0175">Coiled coil</keyword>
<feature type="repeat" description="TPR" evidence="1">
    <location>
        <begin position="112"/>
        <end position="145"/>
    </location>
</feature>
<evidence type="ECO:0000313" key="4">
    <source>
        <dbReference type="Proteomes" id="UP001601058"/>
    </source>
</evidence>
<proteinExistence type="predicted"/>
<dbReference type="SUPFAM" id="SSF52540">
    <property type="entry name" value="P-loop containing nucleoside triphosphate hydrolases"/>
    <property type="match status" value="1"/>
</dbReference>
<protein>
    <submittedName>
        <fullName evidence="3">GTP-binding protein</fullName>
    </submittedName>
</protein>
<dbReference type="InterPro" id="IPR027417">
    <property type="entry name" value="P-loop_NTPase"/>
</dbReference>
<dbReference type="InterPro" id="IPR011990">
    <property type="entry name" value="TPR-like_helical_dom_sf"/>
</dbReference>
<dbReference type="PANTHER" id="PTHR43681">
    <property type="entry name" value="TRANSMEMBRANE GTPASE FZO"/>
    <property type="match status" value="1"/>
</dbReference>
<feature type="coiled-coil region" evidence="2">
    <location>
        <begin position="609"/>
        <end position="636"/>
    </location>
</feature>
<dbReference type="RefSeq" id="WP_389220001.1">
    <property type="nucleotide sequence ID" value="NZ_JBIACJ010000006.1"/>
</dbReference>
<dbReference type="PANTHER" id="PTHR43681:SF1">
    <property type="entry name" value="SARCALUMENIN"/>
    <property type="match status" value="1"/>
</dbReference>
<dbReference type="Gene3D" id="1.25.40.10">
    <property type="entry name" value="Tetratricopeptide repeat domain"/>
    <property type="match status" value="1"/>
</dbReference>
<accession>A0ABW6JZ87</accession>
<keyword evidence="1" id="KW-0802">TPR repeat</keyword>
<dbReference type="InterPro" id="IPR051943">
    <property type="entry name" value="TRAFAC_Dynamin-like_GTPase"/>
</dbReference>
<organism evidence="3 4">
    <name type="scientific">Cytobacillus mangrovibacter</name>
    <dbReference type="NCBI Taxonomy" id="3299024"/>
    <lineage>
        <taxon>Bacteria</taxon>
        <taxon>Bacillati</taxon>
        <taxon>Bacillota</taxon>
        <taxon>Bacilli</taxon>
        <taxon>Bacillales</taxon>
        <taxon>Bacillaceae</taxon>
        <taxon>Cytobacillus</taxon>
    </lineage>
</organism>
<dbReference type="SUPFAM" id="SSF48452">
    <property type="entry name" value="TPR-like"/>
    <property type="match status" value="1"/>
</dbReference>
<dbReference type="Proteomes" id="UP001601058">
    <property type="component" value="Unassembled WGS sequence"/>
</dbReference>
<keyword evidence="4" id="KW-1185">Reference proteome</keyword>
<name>A0ABW6JZ87_9BACI</name>
<evidence type="ECO:0000256" key="1">
    <source>
        <dbReference type="PROSITE-ProRule" id="PRU00339"/>
    </source>
</evidence>
<sequence>MTIDKQLISKRYYKTLTESGGSLHPIKLLGDLYMEEQKAEMADLSYIRFSQGEVYFHNRDYEAAIFKWENISNELEPWAKKNMADAYFELELLSTAEDIYQSIHTDSEVLKIEVLLQLFTLYVERGKLELAVKAIKDAVSLNPDYSNVTEIARLFFEEYQDWSHAVELAVKESVRTGEPQWFDILHAYVEQGRTKKMEPNDFGEVLHSLYKIDLVRFEGLTVSLWNSYKNSERYFPWLKEINHILLHKERSSAHSWHELSDLYQDTYDELINGKYLIREISYLMPNHLTNWIKIANPSHAIVASASTLAWSELFTSGIEPDTINRAERLLKQSTRNIDGLENGYGLFESIINWAMKNGMELGQRFGWMVKELLDLNAHHLLLAGIDGQGKEAFTRSIMDGKLAQERLSMAVMYKDNDVTEILEVSDEVIRKITDLTELQNQSQTLVQWKAPDPFLRTNGIALIDTPSMTSDNRFRNEVFQYLQFADSLLFILDAKELFSEKELEMIVKIREQAPELPIHFLLNSVEQEIIDLVSTRVHTYFPKIRIFAFSMNDRELAGLVNFIADMRNNRNLKEERLTKVHHTIRKTIKYLLERRVEMENSFIDSIKWNEDMVTKLTGAINQLSDLEEEKVRMIRRTFRKMTDEIRQELLGEVPKILQKCSELITEDSDLGKIHIKLNDEMNKRIHYYIEETLLPAFHQAFLNWIEEANREFEQSQLFLNEMCEGFNDLYGDEKIKLDCDFKLLGDWLRDADRLTRGSVQIEKENILLRFTPSQFLLKSAGRIFSSIPQNKGIIHNKYRQFIENEDYSHVSISISNQLFQPFELFERALDRDIQLFFKSPFTILNETVAEASEEIETNKESLHEMRVNPEAYRDPLTLFQLKLRQHEWMANAGEEISQYQG</sequence>
<dbReference type="PROSITE" id="PS50005">
    <property type="entry name" value="TPR"/>
    <property type="match status" value="1"/>
</dbReference>
<dbReference type="Gene3D" id="3.40.50.300">
    <property type="entry name" value="P-loop containing nucleotide triphosphate hydrolases"/>
    <property type="match status" value="1"/>
</dbReference>
<evidence type="ECO:0000313" key="3">
    <source>
        <dbReference type="EMBL" id="MFE8697191.1"/>
    </source>
</evidence>